<proteinExistence type="predicted"/>
<name>A0ABX0U3R4_9SPHN</name>
<organism evidence="1 2">
    <name type="scientific">Sphingomonas japonica</name>
    <dbReference type="NCBI Taxonomy" id="511662"/>
    <lineage>
        <taxon>Bacteria</taxon>
        <taxon>Pseudomonadati</taxon>
        <taxon>Pseudomonadota</taxon>
        <taxon>Alphaproteobacteria</taxon>
        <taxon>Sphingomonadales</taxon>
        <taxon>Sphingomonadaceae</taxon>
        <taxon>Sphingomonas</taxon>
    </lineage>
</organism>
<dbReference type="EMBL" id="JAASQP010000001">
    <property type="protein sequence ID" value="NIJ25220.1"/>
    <property type="molecule type" value="Genomic_DNA"/>
</dbReference>
<evidence type="ECO:0000313" key="1">
    <source>
        <dbReference type="EMBL" id="NIJ25220.1"/>
    </source>
</evidence>
<dbReference type="RefSeq" id="WP_140047664.1">
    <property type="nucleotide sequence ID" value="NZ_BAAAEV010000001.1"/>
</dbReference>
<sequence length="112" mass="13280">MAYTALFWPKLVVRKDYVLRHDFSLENLAINEAGHSTRQQIEAMLNYNSLENYFRRDGEVEAVADERARYIGAIMVDMLDAKLRRDMPDRQFRIELIDDDDDDDFAVTFWQV</sequence>
<protein>
    <recommendedName>
        <fullName evidence="3">Protein kinase domain-containing protein</fullName>
    </recommendedName>
</protein>
<accession>A0ABX0U3R4</accession>
<evidence type="ECO:0008006" key="3">
    <source>
        <dbReference type="Google" id="ProtNLM"/>
    </source>
</evidence>
<dbReference type="Proteomes" id="UP000788153">
    <property type="component" value="Unassembled WGS sequence"/>
</dbReference>
<comment type="caution">
    <text evidence="1">The sequence shown here is derived from an EMBL/GenBank/DDBJ whole genome shotgun (WGS) entry which is preliminary data.</text>
</comment>
<reference evidence="1 2" key="1">
    <citation type="submission" date="2020-03" db="EMBL/GenBank/DDBJ databases">
        <title>Genomic Encyclopedia of Type Strains, Phase IV (KMG-IV): sequencing the most valuable type-strain genomes for metagenomic binning, comparative biology and taxonomic classification.</title>
        <authorList>
            <person name="Goeker M."/>
        </authorList>
    </citation>
    <scope>NUCLEOTIDE SEQUENCE [LARGE SCALE GENOMIC DNA]</scope>
    <source>
        <strain evidence="1 2">DSM 22753</strain>
    </source>
</reference>
<keyword evidence="2" id="KW-1185">Reference proteome</keyword>
<evidence type="ECO:0000313" key="2">
    <source>
        <dbReference type="Proteomes" id="UP000788153"/>
    </source>
</evidence>
<gene>
    <name evidence="1" type="ORF">FHT01_002762</name>
</gene>